<feature type="non-terminal residue" evidence="1">
    <location>
        <position position="80"/>
    </location>
</feature>
<sequence length="80" mass="9177">MFVCSVCKTEFGHLTSLINYKKVYKNYCQVENDTNNSSNKSKNIYSSDESEIIYEQNNNPDLISNIQDETQAIANEAPKF</sequence>
<accession>A0ACA9LP24</accession>
<proteinExistence type="predicted"/>
<comment type="caution">
    <text evidence="1">The sequence shown here is derived from an EMBL/GenBank/DDBJ whole genome shotgun (WGS) entry which is preliminary data.</text>
</comment>
<dbReference type="Proteomes" id="UP000789702">
    <property type="component" value="Unassembled WGS sequence"/>
</dbReference>
<organism evidence="1 2">
    <name type="scientific">Dentiscutata heterogama</name>
    <dbReference type="NCBI Taxonomy" id="1316150"/>
    <lineage>
        <taxon>Eukaryota</taxon>
        <taxon>Fungi</taxon>
        <taxon>Fungi incertae sedis</taxon>
        <taxon>Mucoromycota</taxon>
        <taxon>Glomeromycotina</taxon>
        <taxon>Glomeromycetes</taxon>
        <taxon>Diversisporales</taxon>
        <taxon>Gigasporaceae</taxon>
        <taxon>Dentiscutata</taxon>
    </lineage>
</organism>
<reference evidence="1" key="1">
    <citation type="submission" date="2021-06" db="EMBL/GenBank/DDBJ databases">
        <authorList>
            <person name="Kallberg Y."/>
            <person name="Tangrot J."/>
            <person name="Rosling A."/>
        </authorList>
    </citation>
    <scope>NUCLEOTIDE SEQUENCE</scope>
    <source>
        <strain evidence="1">IL203A</strain>
    </source>
</reference>
<keyword evidence="2" id="KW-1185">Reference proteome</keyword>
<name>A0ACA9LP24_9GLOM</name>
<evidence type="ECO:0000313" key="1">
    <source>
        <dbReference type="EMBL" id="CAG8537788.1"/>
    </source>
</evidence>
<evidence type="ECO:0000313" key="2">
    <source>
        <dbReference type="Proteomes" id="UP000789702"/>
    </source>
</evidence>
<dbReference type="EMBL" id="CAJVPU010004763">
    <property type="protein sequence ID" value="CAG8537788.1"/>
    <property type="molecule type" value="Genomic_DNA"/>
</dbReference>
<protein>
    <submittedName>
        <fullName evidence="1">1034_t:CDS:1</fullName>
    </submittedName>
</protein>
<gene>
    <name evidence="1" type="ORF">DHETER_LOCUS4663</name>
</gene>
<feature type="non-terminal residue" evidence="1">
    <location>
        <position position="1"/>
    </location>
</feature>